<dbReference type="PANTHER" id="PTHR43046">
    <property type="entry name" value="GDP-MANNOSE MANNOSYL HYDROLASE"/>
    <property type="match status" value="1"/>
</dbReference>
<dbReference type="PANTHER" id="PTHR43046:SF16">
    <property type="entry name" value="ADP-RIBOSE PYROPHOSPHATASE YJHB-RELATED"/>
    <property type="match status" value="1"/>
</dbReference>
<dbReference type="InterPro" id="IPR000086">
    <property type="entry name" value="NUDIX_hydrolase_dom"/>
</dbReference>
<evidence type="ECO:0000256" key="2">
    <source>
        <dbReference type="ARBA" id="ARBA00022801"/>
    </source>
</evidence>
<name>A0ABZ2K642_9BACT</name>
<feature type="domain" description="Nudix hydrolase" evidence="3">
    <location>
        <begin position="1"/>
        <end position="112"/>
    </location>
</feature>
<dbReference type="PROSITE" id="PS00893">
    <property type="entry name" value="NUDIX_BOX"/>
    <property type="match status" value="1"/>
</dbReference>
<dbReference type="PROSITE" id="PS51462">
    <property type="entry name" value="NUDIX"/>
    <property type="match status" value="1"/>
</dbReference>
<keyword evidence="2" id="KW-0378">Hydrolase</keyword>
<dbReference type="Gene3D" id="3.90.79.10">
    <property type="entry name" value="Nucleoside Triphosphate Pyrophosphohydrolase"/>
    <property type="match status" value="1"/>
</dbReference>
<comment type="cofactor">
    <cofactor evidence="1">
        <name>Mg(2+)</name>
        <dbReference type="ChEBI" id="CHEBI:18420"/>
    </cofactor>
</comment>
<dbReference type="SUPFAM" id="SSF55811">
    <property type="entry name" value="Nudix"/>
    <property type="match status" value="1"/>
</dbReference>
<protein>
    <submittedName>
        <fullName evidence="4">NUDIX domain-containing protein</fullName>
    </submittedName>
</protein>
<evidence type="ECO:0000259" key="3">
    <source>
        <dbReference type="PROSITE" id="PS51462"/>
    </source>
</evidence>
<evidence type="ECO:0000313" key="5">
    <source>
        <dbReference type="Proteomes" id="UP001379533"/>
    </source>
</evidence>
<sequence length="126" mass="14479">MLRRFETGYEDGNYSVPAGHLDGDEEVVTAAIREAREECGVMVEPADVRVIGVMHRKSSDERIDFFVRVERWRGEVSNCEPHKCDELAWYSLHRLPANVIPYVRRALEHPQAGIWFDSMGFEPGQC</sequence>
<reference evidence="4 5" key="1">
    <citation type="submission" date="2021-12" db="EMBL/GenBank/DDBJ databases">
        <title>Discovery of the Pendulisporaceae a myxobacterial family with distinct sporulation behavior and unique specialized metabolism.</title>
        <authorList>
            <person name="Garcia R."/>
            <person name="Popoff A."/>
            <person name="Bader C.D."/>
            <person name="Loehr J."/>
            <person name="Walesch S."/>
            <person name="Walt C."/>
            <person name="Boldt J."/>
            <person name="Bunk B."/>
            <person name="Haeckl F.J.F.P.J."/>
            <person name="Gunesch A.P."/>
            <person name="Birkelbach J."/>
            <person name="Nuebel U."/>
            <person name="Pietschmann T."/>
            <person name="Bach T."/>
            <person name="Mueller R."/>
        </authorList>
    </citation>
    <scope>NUCLEOTIDE SEQUENCE [LARGE SCALE GENOMIC DNA]</scope>
    <source>
        <strain evidence="4 5">MSr12523</strain>
    </source>
</reference>
<evidence type="ECO:0000256" key="1">
    <source>
        <dbReference type="ARBA" id="ARBA00001946"/>
    </source>
</evidence>
<evidence type="ECO:0000313" key="4">
    <source>
        <dbReference type="EMBL" id="WXA94170.1"/>
    </source>
</evidence>
<keyword evidence="5" id="KW-1185">Reference proteome</keyword>
<dbReference type="InterPro" id="IPR015797">
    <property type="entry name" value="NUDIX_hydrolase-like_dom_sf"/>
</dbReference>
<dbReference type="EMBL" id="CP089982">
    <property type="protein sequence ID" value="WXA94170.1"/>
    <property type="molecule type" value="Genomic_DNA"/>
</dbReference>
<accession>A0ABZ2K642</accession>
<dbReference type="CDD" id="cd04683">
    <property type="entry name" value="NUDIX_Hydrolase"/>
    <property type="match status" value="1"/>
</dbReference>
<organism evidence="4 5">
    <name type="scientific">Pendulispora brunnea</name>
    <dbReference type="NCBI Taxonomy" id="2905690"/>
    <lineage>
        <taxon>Bacteria</taxon>
        <taxon>Pseudomonadati</taxon>
        <taxon>Myxococcota</taxon>
        <taxon>Myxococcia</taxon>
        <taxon>Myxococcales</taxon>
        <taxon>Sorangiineae</taxon>
        <taxon>Pendulisporaceae</taxon>
        <taxon>Pendulispora</taxon>
    </lineage>
</organism>
<dbReference type="InterPro" id="IPR020084">
    <property type="entry name" value="NUDIX_hydrolase_CS"/>
</dbReference>
<dbReference type="Proteomes" id="UP001379533">
    <property type="component" value="Chromosome"/>
</dbReference>
<gene>
    <name evidence="4" type="ORF">LZC95_47970</name>
</gene>
<proteinExistence type="predicted"/>
<dbReference type="Pfam" id="PF00293">
    <property type="entry name" value="NUDIX"/>
    <property type="match status" value="1"/>
</dbReference>